<protein>
    <submittedName>
        <fullName evidence="1">Uncharacterized protein</fullName>
    </submittedName>
</protein>
<reference evidence="1" key="1">
    <citation type="journal article" date="2015" name="Nature">
        <title>Complex archaea that bridge the gap between prokaryotes and eukaryotes.</title>
        <authorList>
            <person name="Spang A."/>
            <person name="Saw J.H."/>
            <person name="Jorgensen S.L."/>
            <person name="Zaremba-Niedzwiedzka K."/>
            <person name="Martijn J."/>
            <person name="Lind A.E."/>
            <person name="van Eijk R."/>
            <person name="Schleper C."/>
            <person name="Guy L."/>
            <person name="Ettema T.J."/>
        </authorList>
    </citation>
    <scope>NUCLEOTIDE SEQUENCE</scope>
</reference>
<dbReference type="EMBL" id="LAZR01003698">
    <property type="protein sequence ID" value="KKN15583.1"/>
    <property type="molecule type" value="Genomic_DNA"/>
</dbReference>
<accession>A0A0F9RE80</accession>
<evidence type="ECO:0000313" key="1">
    <source>
        <dbReference type="EMBL" id="KKN15583.1"/>
    </source>
</evidence>
<comment type="caution">
    <text evidence="1">The sequence shown here is derived from an EMBL/GenBank/DDBJ whole genome shotgun (WGS) entry which is preliminary data.</text>
</comment>
<proteinExistence type="predicted"/>
<dbReference type="AlphaFoldDB" id="A0A0F9RE80"/>
<sequence>MAEIDITQGKKMQIDEKVTPNVVPASFTPDPQTFEVKPSAELRSQQQKLARGYVEGRINEILITVRKNKRQVGDEMVSFTEPELAAQQDLAYTYQVAQTMMGQSLADFAGSTPIDVLETNMPEIFERFVDLVLRDRYPERFEAPAPEADDEVPALADEPVEEIEMITPPVPMQTLEDAIEGTEDVSPLELPEEDQVTTGDVLGKIAEDNAS</sequence>
<name>A0A0F9RE80_9ZZZZ</name>
<gene>
    <name evidence="1" type="ORF">LCGC14_0984680</name>
</gene>
<organism evidence="1">
    <name type="scientific">marine sediment metagenome</name>
    <dbReference type="NCBI Taxonomy" id="412755"/>
    <lineage>
        <taxon>unclassified sequences</taxon>
        <taxon>metagenomes</taxon>
        <taxon>ecological metagenomes</taxon>
    </lineage>
</organism>